<name>A0A917Z158_9ALTE</name>
<evidence type="ECO:0000256" key="15">
    <source>
        <dbReference type="SAM" id="SignalP"/>
    </source>
</evidence>
<evidence type="ECO:0000256" key="9">
    <source>
        <dbReference type="ARBA" id="ARBA00023077"/>
    </source>
</evidence>
<dbReference type="EMBL" id="BMLS01000005">
    <property type="protein sequence ID" value="GGO71983.1"/>
    <property type="molecule type" value="Genomic_DNA"/>
</dbReference>
<evidence type="ECO:0000256" key="11">
    <source>
        <dbReference type="ARBA" id="ARBA00023237"/>
    </source>
</evidence>
<evidence type="ECO:0000256" key="14">
    <source>
        <dbReference type="RuleBase" id="RU003357"/>
    </source>
</evidence>
<dbReference type="InterPro" id="IPR010917">
    <property type="entry name" value="TonB_rcpt_CS"/>
</dbReference>
<evidence type="ECO:0000256" key="6">
    <source>
        <dbReference type="ARBA" id="ARBA00022729"/>
    </source>
</evidence>
<keyword evidence="2 12" id="KW-0813">Transport</keyword>
<keyword evidence="3 12" id="KW-1134">Transmembrane beta strand</keyword>
<keyword evidence="5 12" id="KW-0812">Transmembrane</keyword>
<dbReference type="InterPro" id="IPR039426">
    <property type="entry name" value="TonB-dep_rcpt-like"/>
</dbReference>
<keyword evidence="6 15" id="KW-0732">Signal</keyword>
<feature type="domain" description="TonB-dependent receptor-like beta-barrel" evidence="16">
    <location>
        <begin position="234"/>
        <end position="648"/>
    </location>
</feature>
<dbReference type="PROSITE" id="PS51257">
    <property type="entry name" value="PROKAR_LIPOPROTEIN"/>
    <property type="match status" value="1"/>
</dbReference>
<dbReference type="PANTHER" id="PTHR32552">
    <property type="entry name" value="FERRICHROME IRON RECEPTOR-RELATED"/>
    <property type="match status" value="1"/>
</dbReference>
<evidence type="ECO:0000313" key="18">
    <source>
        <dbReference type="EMBL" id="GGO71983.1"/>
    </source>
</evidence>
<keyword evidence="7" id="KW-0408">Iron</keyword>
<reference evidence="18" key="1">
    <citation type="journal article" date="2014" name="Int. J. Syst. Evol. Microbiol.">
        <title>Complete genome sequence of Corynebacterium casei LMG S-19264T (=DSM 44701T), isolated from a smear-ripened cheese.</title>
        <authorList>
            <consortium name="US DOE Joint Genome Institute (JGI-PGF)"/>
            <person name="Walter F."/>
            <person name="Albersmeier A."/>
            <person name="Kalinowski J."/>
            <person name="Ruckert C."/>
        </authorList>
    </citation>
    <scope>NUCLEOTIDE SEQUENCE</scope>
    <source>
        <strain evidence="18">CGMCC 1.7086</strain>
    </source>
</reference>
<comment type="similarity">
    <text evidence="12 14">Belongs to the TonB-dependent receptor family.</text>
</comment>
<dbReference type="AlphaFoldDB" id="A0A917Z158"/>
<dbReference type="Gene3D" id="2.40.170.20">
    <property type="entry name" value="TonB-dependent receptor, beta-barrel domain"/>
    <property type="match status" value="1"/>
</dbReference>
<evidence type="ECO:0000313" key="19">
    <source>
        <dbReference type="Proteomes" id="UP000606935"/>
    </source>
</evidence>
<dbReference type="InterPro" id="IPR000531">
    <property type="entry name" value="Beta-barrel_TonB"/>
</dbReference>
<dbReference type="GO" id="GO:0006826">
    <property type="term" value="P:iron ion transport"/>
    <property type="evidence" value="ECO:0007669"/>
    <property type="project" value="UniProtKB-KW"/>
</dbReference>
<evidence type="ECO:0000256" key="5">
    <source>
        <dbReference type="ARBA" id="ARBA00022692"/>
    </source>
</evidence>
<dbReference type="SUPFAM" id="SSF56935">
    <property type="entry name" value="Porins"/>
    <property type="match status" value="1"/>
</dbReference>
<feature type="chain" id="PRO_5037295103" evidence="15">
    <location>
        <begin position="22"/>
        <end position="693"/>
    </location>
</feature>
<sequence length="693" mass="77718">MQTKYLYLSLAVALACLPVMAEETNAELQAVEHIVVTSDFAVRNLQNVPASISVVGQNEITARQAQHLEQILSVAPNVNFASGASRGRFVQIRGIGERSQFAEPINPSVGVVIDDMDFSGIAAVGTLFDVQQVEVLKGPQATEFGAAALAGVIKIQTMEAGNDSPSRVSLSLAENNTWSAGFAHGGELSDKLLYRVAAQQYKSDGFIENQYLGRDDTGNRDELTSRLKLKYLASDNLTLALNYQYFDIDNGYDAFTQTNDGKTRSDQPGYDRQQTHALSLKADWQLNWATLSAIGSWSDSEMQYGYDDDWLYDDYPGGYTAFDAYARERDTHSLELRLASSATSKWFNDTTEWVVGAYSKKVDEVLTREYDYLDGIFRSDYQPDNQALYGQTISQLNDKTRLTVGLRYDHFEIDYLDSDGFVASVSDDMLGGKLVLDHQVSEQTMVYAGISRGYKAGGFNVDDQVSSSRRNYAPEYNWNYELGVKGASAEGDLTLRVAGFYMQRKDTQVSDYELVASSGQAAEFIDIIANADIGTNYGLEVESRWQLNNSLGLYANLGWLHASFKEYTNAKGEFVDKRDQAQSPRYTFNVGMDWQLTDDWHWHLEADGKDGFYFSDGHNEQAGSQVLVHSRLSWQQGDWSLSLWGQNLFDREYHVRGFYFNNEPEDGYDQSKSKLYTQLGDGRMLGISLDYLF</sequence>
<evidence type="ECO:0000256" key="10">
    <source>
        <dbReference type="ARBA" id="ARBA00023136"/>
    </source>
</evidence>
<evidence type="ECO:0000256" key="1">
    <source>
        <dbReference type="ARBA" id="ARBA00004571"/>
    </source>
</evidence>
<accession>A0A917Z158</accession>
<gene>
    <name evidence="18" type="ORF">GCM10010982_29030</name>
</gene>
<evidence type="ECO:0000259" key="16">
    <source>
        <dbReference type="Pfam" id="PF00593"/>
    </source>
</evidence>
<organism evidence="18 19">
    <name type="scientific">Bowmanella pacifica</name>
    <dbReference type="NCBI Taxonomy" id="502051"/>
    <lineage>
        <taxon>Bacteria</taxon>
        <taxon>Pseudomonadati</taxon>
        <taxon>Pseudomonadota</taxon>
        <taxon>Gammaproteobacteria</taxon>
        <taxon>Alteromonadales</taxon>
        <taxon>Alteromonadaceae</taxon>
        <taxon>Bowmanella</taxon>
    </lineage>
</organism>
<evidence type="ECO:0000256" key="8">
    <source>
        <dbReference type="ARBA" id="ARBA00023065"/>
    </source>
</evidence>
<comment type="subcellular location">
    <subcellularLocation>
        <location evidence="1 12">Cell outer membrane</location>
        <topology evidence="1 12">Multi-pass membrane protein</topology>
    </subcellularLocation>
</comment>
<evidence type="ECO:0000259" key="17">
    <source>
        <dbReference type="Pfam" id="PF07715"/>
    </source>
</evidence>
<keyword evidence="4" id="KW-0410">Iron transport</keyword>
<dbReference type="Pfam" id="PF07715">
    <property type="entry name" value="Plug"/>
    <property type="match status" value="1"/>
</dbReference>
<evidence type="ECO:0000256" key="2">
    <source>
        <dbReference type="ARBA" id="ARBA00022448"/>
    </source>
</evidence>
<evidence type="ECO:0000256" key="3">
    <source>
        <dbReference type="ARBA" id="ARBA00022452"/>
    </source>
</evidence>
<evidence type="ECO:0000256" key="13">
    <source>
        <dbReference type="PROSITE-ProRule" id="PRU10144"/>
    </source>
</evidence>
<dbReference type="Pfam" id="PF00593">
    <property type="entry name" value="TonB_dep_Rec_b-barrel"/>
    <property type="match status" value="1"/>
</dbReference>
<keyword evidence="9 14" id="KW-0798">TonB box</keyword>
<feature type="short sequence motif" description="TonB C-terminal box" evidence="13">
    <location>
        <begin position="676"/>
        <end position="693"/>
    </location>
</feature>
<keyword evidence="10 12" id="KW-0472">Membrane</keyword>
<dbReference type="PANTHER" id="PTHR32552:SF81">
    <property type="entry name" value="TONB-DEPENDENT OUTER MEMBRANE RECEPTOR"/>
    <property type="match status" value="1"/>
</dbReference>
<evidence type="ECO:0000256" key="7">
    <source>
        <dbReference type="ARBA" id="ARBA00023004"/>
    </source>
</evidence>
<evidence type="ECO:0000256" key="4">
    <source>
        <dbReference type="ARBA" id="ARBA00022496"/>
    </source>
</evidence>
<dbReference type="PROSITE" id="PS52016">
    <property type="entry name" value="TONB_DEPENDENT_REC_3"/>
    <property type="match status" value="1"/>
</dbReference>
<dbReference type="InterPro" id="IPR012910">
    <property type="entry name" value="Plug_dom"/>
</dbReference>
<keyword evidence="11 12" id="KW-0998">Cell outer membrane</keyword>
<feature type="signal peptide" evidence="15">
    <location>
        <begin position="1"/>
        <end position="21"/>
    </location>
</feature>
<proteinExistence type="inferred from homology"/>
<reference evidence="18" key="2">
    <citation type="submission" date="2020-09" db="EMBL/GenBank/DDBJ databases">
        <authorList>
            <person name="Sun Q."/>
            <person name="Zhou Y."/>
        </authorList>
    </citation>
    <scope>NUCLEOTIDE SEQUENCE</scope>
    <source>
        <strain evidence="18">CGMCC 1.7086</strain>
    </source>
</reference>
<keyword evidence="19" id="KW-1185">Reference proteome</keyword>
<keyword evidence="18" id="KW-0675">Receptor</keyword>
<dbReference type="InterPro" id="IPR036942">
    <property type="entry name" value="Beta-barrel_TonB_sf"/>
</dbReference>
<evidence type="ECO:0000256" key="12">
    <source>
        <dbReference type="PROSITE-ProRule" id="PRU01360"/>
    </source>
</evidence>
<dbReference type="CDD" id="cd01347">
    <property type="entry name" value="ligand_gated_channel"/>
    <property type="match status" value="1"/>
</dbReference>
<comment type="caution">
    <text evidence="18">The sequence shown here is derived from an EMBL/GenBank/DDBJ whole genome shotgun (WGS) entry which is preliminary data.</text>
</comment>
<keyword evidence="8" id="KW-0406">Ion transport</keyword>
<feature type="domain" description="TonB-dependent receptor plug" evidence="17">
    <location>
        <begin position="45"/>
        <end position="152"/>
    </location>
</feature>
<dbReference type="Proteomes" id="UP000606935">
    <property type="component" value="Unassembled WGS sequence"/>
</dbReference>
<dbReference type="RefSeq" id="WP_229702239.1">
    <property type="nucleotide sequence ID" value="NZ_BMLS01000005.1"/>
</dbReference>
<dbReference type="GO" id="GO:0009279">
    <property type="term" value="C:cell outer membrane"/>
    <property type="evidence" value="ECO:0007669"/>
    <property type="project" value="UniProtKB-SubCell"/>
</dbReference>
<protein>
    <submittedName>
        <fullName evidence="18">TonB-dependent receptor</fullName>
    </submittedName>
</protein>
<dbReference type="PROSITE" id="PS01156">
    <property type="entry name" value="TONB_DEPENDENT_REC_2"/>
    <property type="match status" value="1"/>
</dbReference>